<reference evidence="1 2" key="1">
    <citation type="journal article" date="2016" name="Nat. Commun.">
        <title>Thousands of microbial genomes shed light on interconnected biogeochemical processes in an aquifer system.</title>
        <authorList>
            <person name="Anantharaman K."/>
            <person name="Brown C.T."/>
            <person name="Hug L.A."/>
            <person name="Sharon I."/>
            <person name="Castelle C.J."/>
            <person name="Probst A.J."/>
            <person name="Thomas B.C."/>
            <person name="Singh A."/>
            <person name="Wilkins M.J."/>
            <person name="Karaoz U."/>
            <person name="Brodie E.L."/>
            <person name="Williams K.H."/>
            <person name="Hubbard S.S."/>
            <person name="Banfield J.F."/>
        </authorList>
    </citation>
    <scope>NUCLEOTIDE SEQUENCE [LARGE SCALE GENOMIC DNA]</scope>
</reference>
<dbReference type="AlphaFoldDB" id="A0A1F7US02"/>
<protein>
    <submittedName>
        <fullName evidence="1">Uncharacterized protein</fullName>
    </submittedName>
</protein>
<sequence length="308" mass="33528">MGSNDSFHAMRRGLSEGQSEALLRNVWLAGGGDQGGNEAVHALLRGEMKVILQDAIVLLVDATGRCIPLPTIKGEHVDANRDFCLVQPAIDYAAILGRLQQFFAPGMKFVSAEEFAKQATALITRIRETKQVANLLKGVCLPIVLPQITVANYGQTLEETFLTAAERAYQAQYPDRTFYNYRAGTLAGQVQIVEESRHQRLVEKMAKGPVVLIHFPNPMQGFSIPADRKMISALPEGFMLAGALDTATSVVAHTVTLARNYHTPGLDCAANSWRGLSLCFKASDDGLGFRYRRLIADDDCSGGLSFVG</sequence>
<organism evidence="1 2">
    <name type="scientific">Candidatus Uhrbacteria bacterium RIFCSPLOWO2_01_FULL_47_24</name>
    <dbReference type="NCBI Taxonomy" id="1802401"/>
    <lineage>
        <taxon>Bacteria</taxon>
        <taxon>Candidatus Uhriibacteriota</taxon>
    </lineage>
</organism>
<evidence type="ECO:0000313" key="1">
    <source>
        <dbReference type="EMBL" id="OGL81026.1"/>
    </source>
</evidence>
<evidence type="ECO:0000313" key="2">
    <source>
        <dbReference type="Proteomes" id="UP000176897"/>
    </source>
</evidence>
<dbReference type="EMBL" id="MGEJ01000011">
    <property type="protein sequence ID" value="OGL81026.1"/>
    <property type="molecule type" value="Genomic_DNA"/>
</dbReference>
<dbReference type="Proteomes" id="UP000176897">
    <property type="component" value="Unassembled WGS sequence"/>
</dbReference>
<proteinExistence type="predicted"/>
<accession>A0A1F7US02</accession>
<comment type="caution">
    <text evidence="1">The sequence shown here is derived from an EMBL/GenBank/DDBJ whole genome shotgun (WGS) entry which is preliminary data.</text>
</comment>
<name>A0A1F7US02_9BACT</name>
<gene>
    <name evidence="1" type="ORF">A3B21_01280</name>
</gene>